<feature type="transmembrane region" description="Helical" evidence="5">
    <location>
        <begin position="295"/>
        <end position="314"/>
    </location>
</feature>
<dbReference type="InterPro" id="IPR013057">
    <property type="entry name" value="AA_transpt_TM"/>
</dbReference>
<dbReference type="PANTHER" id="PTHR22950">
    <property type="entry name" value="AMINO ACID TRANSPORTER"/>
    <property type="match status" value="1"/>
</dbReference>
<evidence type="ECO:0000313" key="8">
    <source>
        <dbReference type="Proteomes" id="UP000078200"/>
    </source>
</evidence>
<comment type="subcellular location">
    <subcellularLocation>
        <location evidence="1">Membrane</location>
        <topology evidence="1">Multi-pass membrane protein</topology>
    </subcellularLocation>
</comment>
<dbReference type="PANTHER" id="PTHR22950:SF150">
    <property type="entry name" value="FI17861P1"/>
    <property type="match status" value="1"/>
</dbReference>
<keyword evidence="2 5" id="KW-0812">Transmembrane</keyword>
<dbReference type="Pfam" id="PF01490">
    <property type="entry name" value="Aa_trans"/>
    <property type="match status" value="1"/>
</dbReference>
<feature type="transmembrane region" description="Helical" evidence="5">
    <location>
        <begin position="352"/>
        <end position="376"/>
    </location>
</feature>
<accession>A0A1A9VBZ4</accession>
<feature type="transmembrane region" description="Helical" evidence="5">
    <location>
        <begin position="169"/>
        <end position="187"/>
    </location>
</feature>
<dbReference type="AlphaFoldDB" id="A0A1A9VBZ4"/>
<organism evidence="7 8">
    <name type="scientific">Glossina austeni</name>
    <name type="common">Savannah tsetse fly</name>
    <dbReference type="NCBI Taxonomy" id="7395"/>
    <lineage>
        <taxon>Eukaryota</taxon>
        <taxon>Metazoa</taxon>
        <taxon>Ecdysozoa</taxon>
        <taxon>Arthropoda</taxon>
        <taxon>Hexapoda</taxon>
        <taxon>Insecta</taxon>
        <taxon>Pterygota</taxon>
        <taxon>Neoptera</taxon>
        <taxon>Endopterygota</taxon>
        <taxon>Diptera</taxon>
        <taxon>Brachycera</taxon>
        <taxon>Muscomorpha</taxon>
        <taxon>Hippoboscoidea</taxon>
        <taxon>Glossinidae</taxon>
        <taxon>Glossina</taxon>
    </lineage>
</organism>
<evidence type="ECO:0000256" key="1">
    <source>
        <dbReference type="ARBA" id="ARBA00004141"/>
    </source>
</evidence>
<reference evidence="7" key="1">
    <citation type="submission" date="2020-05" db="UniProtKB">
        <authorList>
            <consortium name="EnsemblMetazoa"/>
        </authorList>
    </citation>
    <scope>IDENTIFICATION</scope>
    <source>
        <strain evidence="7">TTRI</strain>
    </source>
</reference>
<dbReference type="EnsemblMetazoa" id="GAUT032363-RA">
    <property type="protein sequence ID" value="GAUT032363-PA"/>
    <property type="gene ID" value="GAUT032363"/>
</dbReference>
<sequence length="424" mass="47869">MECLRFLQRNFVTATHLFKGCVGAGLYAMGDCFMNGGLVYTSIQMPIVAIMCVHCERLLIYCSLDAVRKTEGAQIFEYPDTTEKCFQYAPGYFKRIAKLMRTITESFLFVTQFGFCSIYILFITQNLYQVLKTYDIDYGQPLTMLFCMPFVMVPSLFNDLNHISPVSNIGNICLVFGLIATLAVAFMEGMPSAEDRDLITNIPHMALSFGTSLFSYEGIALVLPLRNAMKDPNDFNRPLGILNVVTALITFVFIFTGVTSYIKWGEEVKGSITLNLDGTVPFNQAVKLITAAGVYLGYPIQFFIMFQIIWLPMLQRWDFVQRHTSILEVSLRFICVVLTFCVAMLVPNLELFISLIGAFCSTTLAFVIPVFIDFAVKAQTPEELKWYIYVKNVTILIIAFLGIGLGTFKSIEQLVEAFKEDYIL</sequence>
<evidence type="ECO:0000259" key="6">
    <source>
        <dbReference type="Pfam" id="PF01490"/>
    </source>
</evidence>
<evidence type="ECO:0000256" key="3">
    <source>
        <dbReference type="ARBA" id="ARBA00022989"/>
    </source>
</evidence>
<evidence type="ECO:0000256" key="4">
    <source>
        <dbReference type="ARBA" id="ARBA00023136"/>
    </source>
</evidence>
<keyword evidence="3 5" id="KW-1133">Transmembrane helix</keyword>
<evidence type="ECO:0000256" key="5">
    <source>
        <dbReference type="SAM" id="Phobius"/>
    </source>
</evidence>
<feature type="transmembrane region" description="Helical" evidence="5">
    <location>
        <begin position="107"/>
        <end position="128"/>
    </location>
</feature>
<evidence type="ECO:0000313" key="7">
    <source>
        <dbReference type="EnsemblMetazoa" id="GAUT032363-PA"/>
    </source>
</evidence>
<dbReference type="GO" id="GO:0015179">
    <property type="term" value="F:L-amino acid transmembrane transporter activity"/>
    <property type="evidence" value="ECO:0007669"/>
    <property type="project" value="TreeGrafter"/>
</dbReference>
<feature type="transmembrane region" description="Helical" evidence="5">
    <location>
        <begin position="140"/>
        <end position="157"/>
    </location>
</feature>
<keyword evidence="4 5" id="KW-0472">Membrane</keyword>
<feature type="transmembrane region" description="Helical" evidence="5">
    <location>
        <begin position="239"/>
        <end position="262"/>
    </location>
</feature>
<name>A0A1A9VBZ4_GLOAU</name>
<feature type="transmembrane region" description="Helical" evidence="5">
    <location>
        <begin position="207"/>
        <end position="227"/>
    </location>
</feature>
<feature type="transmembrane region" description="Helical" evidence="5">
    <location>
        <begin position="388"/>
        <end position="408"/>
    </location>
</feature>
<feature type="domain" description="Amino acid transporter transmembrane" evidence="6">
    <location>
        <begin position="13"/>
        <end position="411"/>
    </location>
</feature>
<dbReference type="Proteomes" id="UP000078200">
    <property type="component" value="Unassembled WGS sequence"/>
</dbReference>
<proteinExistence type="predicted"/>
<dbReference type="STRING" id="7395.A0A1A9VBZ4"/>
<evidence type="ECO:0000256" key="2">
    <source>
        <dbReference type="ARBA" id="ARBA00022692"/>
    </source>
</evidence>
<dbReference type="VEuPathDB" id="VectorBase:GAUT032363"/>
<protein>
    <recommendedName>
        <fullName evidence="6">Amino acid transporter transmembrane domain-containing protein</fullName>
    </recommendedName>
</protein>
<keyword evidence="8" id="KW-1185">Reference proteome</keyword>
<dbReference type="GO" id="GO:0005774">
    <property type="term" value="C:vacuolar membrane"/>
    <property type="evidence" value="ECO:0007669"/>
    <property type="project" value="TreeGrafter"/>
</dbReference>
<feature type="transmembrane region" description="Helical" evidence="5">
    <location>
        <begin position="326"/>
        <end position="346"/>
    </location>
</feature>